<name>A0A4Y1Z649_9BACL</name>
<proteinExistence type="predicted"/>
<protein>
    <submittedName>
        <fullName evidence="2">Signal recognition particle, subunit Ffh SRP54</fullName>
    </submittedName>
</protein>
<sequence length="65" mass="7575">MAFESLSDRLQATMKKIRGRGKVSENDVKQMMREIRLALLEADVNFKVVKPLLKRFKSGRLVRKL</sequence>
<dbReference type="InterPro" id="IPR036225">
    <property type="entry name" value="SRP/SRP_N"/>
</dbReference>
<feature type="domain" description="Signal recognition particle SRP54 helical bundle" evidence="1">
    <location>
        <begin position="2"/>
        <end position="65"/>
    </location>
</feature>
<accession>A0A4Y1Z649</accession>
<dbReference type="Pfam" id="PF02881">
    <property type="entry name" value="SRP54_N"/>
    <property type="match status" value="1"/>
</dbReference>
<evidence type="ECO:0000313" key="3">
    <source>
        <dbReference type="Proteomes" id="UP000319716"/>
    </source>
</evidence>
<dbReference type="EMBL" id="BEXB01000001">
    <property type="protein sequence ID" value="GAY74503.1"/>
    <property type="molecule type" value="Genomic_DNA"/>
</dbReference>
<dbReference type="GO" id="GO:0006614">
    <property type="term" value="P:SRP-dependent cotranslational protein targeting to membrane"/>
    <property type="evidence" value="ECO:0007669"/>
    <property type="project" value="InterPro"/>
</dbReference>
<dbReference type="AlphaFoldDB" id="A0A4Y1Z649"/>
<dbReference type="InterPro" id="IPR013822">
    <property type="entry name" value="Signal_recog_particl_SRP54_hlx"/>
</dbReference>
<evidence type="ECO:0000259" key="1">
    <source>
        <dbReference type="SMART" id="SM00963"/>
    </source>
</evidence>
<dbReference type="SMART" id="SM00963">
    <property type="entry name" value="SRP54_N"/>
    <property type="match status" value="1"/>
</dbReference>
<organism evidence="2 3">
    <name type="scientific">Sporolactobacillus inulinus</name>
    <dbReference type="NCBI Taxonomy" id="2078"/>
    <lineage>
        <taxon>Bacteria</taxon>
        <taxon>Bacillati</taxon>
        <taxon>Bacillota</taxon>
        <taxon>Bacilli</taxon>
        <taxon>Bacillales</taxon>
        <taxon>Sporolactobacillaceae</taxon>
        <taxon>Sporolactobacillus</taxon>
    </lineage>
</organism>
<reference evidence="2 3" key="1">
    <citation type="submission" date="2017-11" db="EMBL/GenBank/DDBJ databases">
        <title>Draft Genome Sequence of Sporolactobacillus inulinus NBRC 111894 Isolated from Koso, a Japanese Sugar-Vegetable Fermented Beverage.</title>
        <authorList>
            <person name="Chiou T.Y."/>
            <person name="Oshima K."/>
            <person name="Suda W."/>
            <person name="Hattori M."/>
            <person name="Takahashi T."/>
        </authorList>
    </citation>
    <scope>NUCLEOTIDE SEQUENCE [LARGE SCALE GENOMIC DNA]</scope>
    <source>
        <strain evidence="2 3">NBRC111894</strain>
    </source>
</reference>
<dbReference type="Proteomes" id="UP000319716">
    <property type="component" value="Unassembled WGS sequence"/>
</dbReference>
<dbReference type="SUPFAM" id="SSF47364">
    <property type="entry name" value="Domain of the SRP/SRP receptor G-proteins"/>
    <property type="match status" value="1"/>
</dbReference>
<dbReference type="InterPro" id="IPR042101">
    <property type="entry name" value="SRP54_N_sf"/>
</dbReference>
<dbReference type="Gene3D" id="1.20.120.140">
    <property type="entry name" value="Signal recognition particle SRP54, nucleotide-binding domain"/>
    <property type="match status" value="1"/>
</dbReference>
<evidence type="ECO:0000313" key="2">
    <source>
        <dbReference type="EMBL" id="GAY74503.1"/>
    </source>
</evidence>
<gene>
    <name evidence="2" type="ORF">NBRC111894_57</name>
</gene>
<comment type="caution">
    <text evidence="2">The sequence shown here is derived from an EMBL/GenBank/DDBJ whole genome shotgun (WGS) entry which is preliminary data.</text>
</comment>
<dbReference type="GO" id="GO:0005525">
    <property type="term" value="F:GTP binding"/>
    <property type="evidence" value="ECO:0007669"/>
    <property type="project" value="InterPro"/>
</dbReference>